<evidence type="ECO:0000259" key="1">
    <source>
        <dbReference type="Pfam" id="PF18478"/>
    </source>
</evidence>
<evidence type="ECO:0000313" key="3">
    <source>
        <dbReference type="Proteomes" id="UP000540685"/>
    </source>
</evidence>
<name>A0A7W9IHV8_9ACTN</name>
<dbReference type="InterPro" id="IPR041375">
    <property type="entry name" value="VapC45_PIN-like"/>
</dbReference>
<dbReference type="RefSeq" id="WP_184548749.1">
    <property type="nucleotide sequence ID" value="NZ_JACHMP010000001.1"/>
</dbReference>
<accession>A0A7W9IHV8</accession>
<evidence type="ECO:0000313" key="2">
    <source>
        <dbReference type="EMBL" id="MBB5821002.1"/>
    </source>
</evidence>
<protein>
    <recommendedName>
        <fullName evidence="1">VapC45 PIN like domain-containing protein</fullName>
    </recommendedName>
</protein>
<sequence length="105" mass="11658">MAGEARESGLTFFLDRGLGSKIVPNALREAGWLLETMDERYGKDDSQRIEDVQWIEEATIRGDILLCKDLAITRNPVEARVIFMSGARIFAIANASVVGRDMADI</sequence>
<comment type="caution">
    <text evidence="2">The sequence shown here is derived from an EMBL/GenBank/DDBJ whole genome shotgun (WGS) entry which is preliminary data.</text>
</comment>
<organism evidence="2 3">
    <name type="scientific">Streptosporangium becharense</name>
    <dbReference type="NCBI Taxonomy" id="1816182"/>
    <lineage>
        <taxon>Bacteria</taxon>
        <taxon>Bacillati</taxon>
        <taxon>Actinomycetota</taxon>
        <taxon>Actinomycetes</taxon>
        <taxon>Streptosporangiales</taxon>
        <taxon>Streptosporangiaceae</taxon>
        <taxon>Streptosporangium</taxon>
    </lineage>
</organism>
<keyword evidence="3" id="KW-1185">Reference proteome</keyword>
<dbReference type="EMBL" id="JACHMP010000001">
    <property type="protein sequence ID" value="MBB5821002.1"/>
    <property type="molecule type" value="Genomic_DNA"/>
</dbReference>
<dbReference type="AlphaFoldDB" id="A0A7W9IHV8"/>
<feature type="domain" description="VapC45 PIN like" evidence="1">
    <location>
        <begin position="11"/>
        <end position="93"/>
    </location>
</feature>
<dbReference type="Proteomes" id="UP000540685">
    <property type="component" value="Unassembled WGS sequence"/>
</dbReference>
<reference evidence="2 3" key="1">
    <citation type="submission" date="2020-08" db="EMBL/GenBank/DDBJ databases">
        <title>Sequencing the genomes of 1000 actinobacteria strains.</title>
        <authorList>
            <person name="Klenk H.-P."/>
        </authorList>
    </citation>
    <scope>NUCLEOTIDE SEQUENCE [LARGE SCALE GENOMIC DNA]</scope>
    <source>
        <strain evidence="2 3">DSM 46887</strain>
    </source>
</reference>
<dbReference type="Pfam" id="PF18478">
    <property type="entry name" value="PIN_10"/>
    <property type="match status" value="1"/>
</dbReference>
<gene>
    <name evidence="2" type="ORF">F4562_004064</name>
</gene>
<proteinExistence type="predicted"/>